<organism evidence="4 5">
    <name type="scientific">Aspergillus puulaauensis</name>
    <dbReference type="NCBI Taxonomy" id="1220207"/>
    <lineage>
        <taxon>Eukaryota</taxon>
        <taxon>Fungi</taxon>
        <taxon>Dikarya</taxon>
        <taxon>Ascomycota</taxon>
        <taxon>Pezizomycotina</taxon>
        <taxon>Eurotiomycetes</taxon>
        <taxon>Eurotiomycetidae</taxon>
        <taxon>Eurotiales</taxon>
        <taxon>Aspergillaceae</taxon>
        <taxon>Aspergillus</taxon>
    </lineage>
</organism>
<accession>A0A7R7XSE6</accession>
<gene>
    <name evidence="4" type="ORF">APUU_51581S</name>
</gene>
<dbReference type="AlphaFoldDB" id="A0A7R7XSE6"/>
<dbReference type="EMBL" id="AP024447">
    <property type="protein sequence ID" value="BCS26870.1"/>
    <property type="molecule type" value="Genomic_DNA"/>
</dbReference>
<dbReference type="GO" id="GO:0008270">
    <property type="term" value="F:zinc ion binding"/>
    <property type="evidence" value="ECO:0007669"/>
    <property type="project" value="InterPro"/>
</dbReference>
<name>A0A7R7XSE6_9EURO</name>
<protein>
    <recommendedName>
        <fullName evidence="3">Xylanolytic transcriptional activator regulatory domain-containing protein</fullName>
    </recommendedName>
</protein>
<proteinExistence type="predicted"/>
<keyword evidence="5" id="KW-1185">Reference proteome</keyword>
<dbReference type="PANTHER" id="PTHR47425:SF2">
    <property type="entry name" value="FARB-RELATED"/>
    <property type="match status" value="1"/>
</dbReference>
<feature type="domain" description="Xylanolytic transcriptional activator regulatory" evidence="3">
    <location>
        <begin position="66"/>
        <end position="323"/>
    </location>
</feature>
<dbReference type="InterPro" id="IPR052761">
    <property type="entry name" value="Fungal_Detox/Toxin_TFs"/>
</dbReference>
<dbReference type="PANTHER" id="PTHR47425">
    <property type="entry name" value="FARB-RELATED"/>
    <property type="match status" value="1"/>
</dbReference>
<dbReference type="OrthoDB" id="4161332at2759"/>
<dbReference type="GO" id="GO:0006351">
    <property type="term" value="P:DNA-templated transcription"/>
    <property type="evidence" value="ECO:0007669"/>
    <property type="project" value="InterPro"/>
</dbReference>
<dbReference type="KEGG" id="apuu:APUU_51581S"/>
<evidence type="ECO:0000313" key="4">
    <source>
        <dbReference type="EMBL" id="BCS26870.1"/>
    </source>
</evidence>
<dbReference type="InterPro" id="IPR007219">
    <property type="entry name" value="XnlR_reg_dom"/>
</dbReference>
<dbReference type="GeneID" id="64976875"/>
<dbReference type="Proteomes" id="UP000654913">
    <property type="component" value="Chromosome 5"/>
</dbReference>
<evidence type="ECO:0000256" key="2">
    <source>
        <dbReference type="SAM" id="MobiDB-lite"/>
    </source>
</evidence>
<evidence type="ECO:0000256" key="1">
    <source>
        <dbReference type="ARBA" id="ARBA00023242"/>
    </source>
</evidence>
<dbReference type="RefSeq" id="XP_041559064.1">
    <property type="nucleotide sequence ID" value="XM_041706704.1"/>
</dbReference>
<evidence type="ECO:0000259" key="3">
    <source>
        <dbReference type="Pfam" id="PF04082"/>
    </source>
</evidence>
<dbReference type="CDD" id="cd12148">
    <property type="entry name" value="fungal_TF_MHR"/>
    <property type="match status" value="1"/>
</dbReference>
<reference evidence="4" key="1">
    <citation type="submission" date="2021-01" db="EMBL/GenBank/DDBJ databases">
        <authorList>
            <consortium name="Aspergillus puulaauensis MK2 genome sequencing consortium"/>
            <person name="Kazuki M."/>
            <person name="Futagami T."/>
        </authorList>
    </citation>
    <scope>NUCLEOTIDE SEQUENCE</scope>
    <source>
        <strain evidence="4">MK2</strain>
    </source>
</reference>
<feature type="region of interest" description="Disordered" evidence="2">
    <location>
        <begin position="587"/>
        <end position="628"/>
    </location>
</feature>
<keyword evidence="1" id="KW-0539">Nucleus</keyword>
<reference evidence="4" key="2">
    <citation type="submission" date="2021-02" db="EMBL/GenBank/DDBJ databases">
        <title>Aspergillus puulaauensis MK2 genome sequence.</title>
        <authorList>
            <person name="Futagami T."/>
            <person name="Mori K."/>
            <person name="Kadooka C."/>
            <person name="Tanaka T."/>
        </authorList>
    </citation>
    <scope>NUCLEOTIDE SEQUENCE</scope>
    <source>
        <strain evidence="4">MK2</strain>
    </source>
</reference>
<sequence>MSAVPAQSSTLPDVGPKSTADTHVIYSYYPFLKADLSLMSEQDVRFLDSQGCFKIPGRQAVDQFIREYFLHVHSGLPLLDESAFWKMYSTSGNLPRSTPCLSLFVFQAILFVSCSFLLPATIRSLGFESTRSARATYYRRAKLLFDFGGESDSIANAQGALLLSYNASMRDRKRVNSLWLATAIQLAEDKGAHLAHLTPANSLENNALKRLWWCCIIRDRILPLGVRRKLHISFDDGDLKGMALTDDDFRDEINDSRVYDNETKRLLVRLFIMLCDLAGPLGDVILTIYPSNKPMDISSLSPSKLQQRLDRIQSCKHALQAWFERAVVMFPTPASIMGTSESLILYTNLMYIYYHSARLALYQHEALIYTAGLPGLGFKDNQLPQSIVQLEDAAAKITEGLKELIQLKLARYLPISVVAFAAVPLVLHIVDVKLSTTPSQIAQRQGQLNIYMQAMEGLQAQYDGTDEVWLFIRAVVDSVTGGGSSPKEQSYLTHGDDGLTPKYASSCEALQLPSNIPDFVPATSNWGNMLLQQPALYFRLTHTIDLSLSMGRYPEDSELPVVLRATRLPLYQISIGDMRDRCGSNRDSDALYQWDPPDDLNDQDSNGSSVAESNMVDPLGNPEGPMRYDHADLGLQVSLDAFEFDFGSGSASIFPQPSPTQLWE</sequence>
<evidence type="ECO:0000313" key="5">
    <source>
        <dbReference type="Proteomes" id="UP000654913"/>
    </source>
</evidence>
<feature type="compositionally biased region" description="Polar residues" evidence="2">
    <location>
        <begin position="603"/>
        <end position="612"/>
    </location>
</feature>
<dbReference type="Pfam" id="PF04082">
    <property type="entry name" value="Fungal_trans"/>
    <property type="match status" value="1"/>
</dbReference>
<dbReference type="GO" id="GO:0003677">
    <property type="term" value="F:DNA binding"/>
    <property type="evidence" value="ECO:0007669"/>
    <property type="project" value="InterPro"/>
</dbReference>